<dbReference type="RefSeq" id="WP_198734500.1">
    <property type="nucleotide sequence ID" value="NZ_JAEINH010000012.1"/>
</dbReference>
<dbReference type="EMBL" id="JAEINH010000012">
    <property type="protein sequence ID" value="MBI9115932.1"/>
    <property type="molecule type" value="Genomic_DNA"/>
</dbReference>
<gene>
    <name evidence="1" type="ORF">JAV76_13000</name>
</gene>
<keyword evidence="2" id="KW-1185">Reference proteome</keyword>
<accession>A0A934M7Y2</accession>
<evidence type="ECO:0000313" key="2">
    <source>
        <dbReference type="Proteomes" id="UP000602087"/>
    </source>
</evidence>
<sequence>MHPVAVVMVRACALCIAEEDHGERATAEMCVLVPPDLGLMRARDVVTATTDRDLLGRRRIRLQWRDGQEWPTFRQRSWFGTAGERRLRSLEEDVASLTLGELWAKWCSEF</sequence>
<name>A0A934M7Y2_9MICO</name>
<evidence type="ECO:0000313" key="1">
    <source>
        <dbReference type="EMBL" id="MBI9115932.1"/>
    </source>
</evidence>
<proteinExistence type="predicted"/>
<reference evidence="1" key="1">
    <citation type="submission" date="2020-12" db="EMBL/GenBank/DDBJ databases">
        <title>Sanguibacter suaedae sp. nov., isolated from Suaeda aralocaspica.</title>
        <authorList>
            <person name="Ma Q."/>
        </authorList>
    </citation>
    <scope>NUCLEOTIDE SEQUENCE</scope>
    <source>
        <strain evidence="1">YZGR15</strain>
    </source>
</reference>
<comment type="caution">
    <text evidence="1">The sequence shown here is derived from an EMBL/GenBank/DDBJ whole genome shotgun (WGS) entry which is preliminary data.</text>
</comment>
<dbReference type="AlphaFoldDB" id="A0A934M7Y2"/>
<protein>
    <submittedName>
        <fullName evidence="1">Uncharacterized protein</fullName>
    </submittedName>
</protein>
<dbReference type="Proteomes" id="UP000602087">
    <property type="component" value="Unassembled WGS sequence"/>
</dbReference>
<organism evidence="1 2">
    <name type="scientific">Sanguibacter suaedae</name>
    <dbReference type="NCBI Taxonomy" id="2795737"/>
    <lineage>
        <taxon>Bacteria</taxon>
        <taxon>Bacillati</taxon>
        <taxon>Actinomycetota</taxon>
        <taxon>Actinomycetes</taxon>
        <taxon>Micrococcales</taxon>
        <taxon>Sanguibacteraceae</taxon>
        <taxon>Sanguibacter</taxon>
    </lineage>
</organism>